<keyword evidence="1" id="KW-0808">Transferase</keyword>
<evidence type="ECO:0000313" key="2">
    <source>
        <dbReference type="Proteomes" id="UP001201397"/>
    </source>
</evidence>
<name>A0AAW5ANZ4_9NEIS</name>
<dbReference type="AlphaFoldDB" id="A0AAW5ANZ4"/>
<accession>A0AAW5ANZ4</accession>
<protein>
    <submittedName>
        <fullName evidence="1">Rhamnosyl transferase</fullName>
    </submittedName>
</protein>
<sequence length="393" mass="46073">MYFIGQTRFSLYIPKSVAWNVSNFTEEEYITHLFSDERMAVRAKIFAEISVPLMAKMKKDFNYHHIVSYSSILPAKWKAMLCELAKKYPFLYLCEVDSHKENPIYSILKDKPNGPVAFFRLDDDDLLTVDYLSNLEKYNAPAYKNMAVSFGKGIIGLYENNNYTDFRDVVQKYPSMGQAYIGYWQDNSLELPPFYSHHDLDQNIPVIVDSINIMYLQTYHKQQDTNYRFSKDTQSNLMMAELAKYPRSKTTTKLENYFPILKENIEYFFEKKESYFKLKDKNIAQRNNVYPIEKGYKKDIFECEYTIELPEKFVSPKAILISFSFDKDVEVSSGLIFSSYKNIGWFKYLSTANGVASGMLSFILKEPAKITRIEITLWDERFKSAFIKDITIL</sequence>
<evidence type="ECO:0000313" key="1">
    <source>
        <dbReference type="EMBL" id="MCF7530045.1"/>
    </source>
</evidence>
<organism evidence="1 2">
    <name type="scientific">Neisseria lisongii</name>
    <dbReference type="NCBI Taxonomy" id="2912188"/>
    <lineage>
        <taxon>Bacteria</taxon>
        <taxon>Pseudomonadati</taxon>
        <taxon>Pseudomonadota</taxon>
        <taxon>Betaproteobacteria</taxon>
        <taxon>Neisseriales</taxon>
        <taxon>Neisseriaceae</taxon>
        <taxon>Neisseria</taxon>
    </lineage>
</organism>
<dbReference type="Proteomes" id="UP001201397">
    <property type="component" value="Unassembled WGS sequence"/>
</dbReference>
<gene>
    <name evidence="1" type="ORF">L4H06_07395</name>
</gene>
<reference evidence="1" key="1">
    <citation type="submission" date="2022-01" db="EMBL/GenBank/DDBJ databases">
        <title>Neisseria sp. ZJ104.</title>
        <authorList>
            <person name="Yang C."/>
        </authorList>
    </citation>
    <scope>NUCLEOTIDE SEQUENCE</scope>
    <source>
        <strain evidence="1">ZJ104</strain>
    </source>
</reference>
<proteinExistence type="predicted"/>
<dbReference type="RefSeq" id="WP_237092934.1">
    <property type="nucleotide sequence ID" value="NZ_JAKKDL010000007.1"/>
</dbReference>
<dbReference type="GO" id="GO:0016740">
    <property type="term" value="F:transferase activity"/>
    <property type="evidence" value="ECO:0007669"/>
    <property type="project" value="UniProtKB-KW"/>
</dbReference>
<dbReference type="Pfam" id="PF11316">
    <property type="entry name" value="Rhamno_transf"/>
    <property type="match status" value="1"/>
</dbReference>
<dbReference type="EMBL" id="JAKKDL010000007">
    <property type="protein sequence ID" value="MCF7530045.1"/>
    <property type="molecule type" value="Genomic_DNA"/>
</dbReference>
<comment type="caution">
    <text evidence="1">The sequence shown here is derived from an EMBL/GenBank/DDBJ whole genome shotgun (WGS) entry which is preliminary data.</text>
</comment>
<dbReference type="InterPro" id="IPR021466">
    <property type="entry name" value="Put_rhamnosyl_transferase"/>
</dbReference>